<dbReference type="Gene3D" id="2.160.20.10">
    <property type="entry name" value="Single-stranded right-handed beta-helix, Pectin lyase-like"/>
    <property type="match status" value="1"/>
</dbReference>
<protein>
    <submittedName>
        <fullName evidence="3">Right-handed parallel beta-helix repeat-containing protein</fullName>
    </submittedName>
</protein>
<sequence length="637" mass="67774">MAGSPSLSRRGFVGRASAAAALGVVGASAAGTDASASPARRPGDGRQFVDVTTVDGAVVRKPLVRSDRWDARVAAENSKRIRAILTSPSLGPRAVIYFPAGQYYFDGAAGDWDATIRTTHPMTTIQGDGMYATVLRQHSRTVEATVKVVHDECAIVDLGIASTDRSDRFEPAWSDRRHRSAIHIAAGDERWYMDPRVERVSVNSEGNNIVVANYYRPFENAIQVTGPWLNVYVHTAWLRDIKNGINVVQGARIAGPAKFIDVNCYATPPTDSKLWTRFFTSETHLMEQVELIHCTFIGSQFIYLNGDPAAPGGSYTPVYNMVIDHNYINCAWVGSPPGDYTYSGIYLRLPPAADGANHSRDIRFTNNSCTGGLPDRPAFFYVDGVVRGVTFADNDVSSGGMDKCVYIRGSQAFGDEEVAVRDVKIVDNYFRNYATPITVGGDAGDPSRPSGDDDRFFTDRVIVSGNQTQNEPAVERIGRTTCSLFRCRKASVTGNSFVDTALTAISVTESAGVVVANNTVAGLGDNGGYGVLVRRCEDATVVGNTATRFKFGIRAEGGNGVSVADNTVSGALAAGLSLAAVTDAGVTGNIVRGGAGGLTTEALTRATIVGNTFDEPQPAPAGTGLIVRANNGVADVP</sequence>
<evidence type="ECO:0000313" key="4">
    <source>
        <dbReference type="Proteomes" id="UP001589867"/>
    </source>
</evidence>
<dbReference type="SMART" id="SM00710">
    <property type="entry name" value="PbH1"/>
    <property type="match status" value="8"/>
</dbReference>
<keyword evidence="1" id="KW-0732">Signal</keyword>
<organism evidence="3 4">
    <name type="scientific">Phytohabitans kaempferiae</name>
    <dbReference type="NCBI Taxonomy" id="1620943"/>
    <lineage>
        <taxon>Bacteria</taxon>
        <taxon>Bacillati</taxon>
        <taxon>Actinomycetota</taxon>
        <taxon>Actinomycetes</taxon>
        <taxon>Micromonosporales</taxon>
        <taxon>Micromonosporaceae</taxon>
    </lineage>
</organism>
<keyword evidence="4" id="KW-1185">Reference proteome</keyword>
<dbReference type="EMBL" id="JBHLUH010000030">
    <property type="protein sequence ID" value="MFC0529323.1"/>
    <property type="molecule type" value="Genomic_DNA"/>
</dbReference>
<name>A0ABV6M4F1_9ACTN</name>
<reference evidence="3 4" key="1">
    <citation type="submission" date="2024-09" db="EMBL/GenBank/DDBJ databases">
        <authorList>
            <person name="Sun Q."/>
            <person name="Mori K."/>
        </authorList>
    </citation>
    <scope>NUCLEOTIDE SEQUENCE [LARGE SCALE GENOMIC DNA]</scope>
    <source>
        <strain evidence="3 4">TBRC 3947</strain>
    </source>
</reference>
<feature type="domain" description="Right handed beta helix" evidence="2">
    <location>
        <begin position="489"/>
        <end position="625"/>
    </location>
</feature>
<dbReference type="RefSeq" id="WP_377251959.1">
    <property type="nucleotide sequence ID" value="NZ_JBHLUH010000030.1"/>
</dbReference>
<evidence type="ECO:0000256" key="1">
    <source>
        <dbReference type="SAM" id="SignalP"/>
    </source>
</evidence>
<feature type="signal peptide" evidence="1">
    <location>
        <begin position="1"/>
        <end position="29"/>
    </location>
</feature>
<dbReference type="InterPro" id="IPR006311">
    <property type="entry name" value="TAT_signal"/>
</dbReference>
<evidence type="ECO:0000259" key="2">
    <source>
        <dbReference type="Pfam" id="PF13229"/>
    </source>
</evidence>
<feature type="chain" id="PRO_5046123147" evidence="1">
    <location>
        <begin position="30"/>
        <end position="637"/>
    </location>
</feature>
<accession>A0ABV6M4F1</accession>
<proteinExistence type="predicted"/>
<dbReference type="Pfam" id="PF13229">
    <property type="entry name" value="Beta_helix"/>
    <property type="match status" value="1"/>
</dbReference>
<evidence type="ECO:0000313" key="3">
    <source>
        <dbReference type="EMBL" id="MFC0529323.1"/>
    </source>
</evidence>
<dbReference type="PROSITE" id="PS51318">
    <property type="entry name" value="TAT"/>
    <property type="match status" value="1"/>
</dbReference>
<dbReference type="InterPro" id="IPR039448">
    <property type="entry name" value="Beta_helix"/>
</dbReference>
<comment type="caution">
    <text evidence="3">The sequence shown here is derived from an EMBL/GenBank/DDBJ whole genome shotgun (WGS) entry which is preliminary data.</text>
</comment>
<dbReference type="InterPro" id="IPR006626">
    <property type="entry name" value="PbH1"/>
</dbReference>
<dbReference type="InterPro" id="IPR011050">
    <property type="entry name" value="Pectin_lyase_fold/virulence"/>
</dbReference>
<dbReference type="SUPFAM" id="SSF51126">
    <property type="entry name" value="Pectin lyase-like"/>
    <property type="match status" value="2"/>
</dbReference>
<gene>
    <name evidence="3" type="ORF">ACFFIA_16850</name>
</gene>
<dbReference type="Proteomes" id="UP001589867">
    <property type="component" value="Unassembled WGS sequence"/>
</dbReference>
<dbReference type="InterPro" id="IPR012334">
    <property type="entry name" value="Pectin_lyas_fold"/>
</dbReference>